<dbReference type="GO" id="GO:0003723">
    <property type="term" value="F:RNA binding"/>
    <property type="evidence" value="ECO:0007669"/>
    <property type="project" value="InterPro"/>
</dbReference>
<sequence length="289" mass="31838">MKPTAPPPIDGVGASRVQLRPGDGDTLLDALCTRFPAIDRDTWRSRFARSRVLDAGSRTLAADAPLTVGGNVYYYREVTDEAVCPAVETLLHVDDEIAVVDKPHGLAVMPAGRFASDTLLARMIRRLGNGDIVPLHRIDRDTAGLVIFSLRAQTRDAYLALFRQRRIHKRYEAIAPPLPALAFPLVRESRIERGTPFHVMREVEGAANSCSRIDVVAREDGAWRYALEPVSGRKHQLRVHMAALGAPIFNDRLYGDASSDGPLKLLAARLAFEDPVVGGRRVFESGWSL</sequence>
<name>A0A5D8YXF1_9GAMM</name>
<evidence type="ECO:0000313" key="3">
    <source>
        <dbReference type="Proteomes" id="UP000323164"/>
    </source>
</evidence>
<dbReference type="InterPro" id="IPR020103">
    <property type="entry name" value="PsdUridine_synth_cat_dom_sf"/>
</dbReference>
<dbReference type="InterPro" id="IPR050188">
    <property type="entry name" value="RluA_PseudoU_synthase"/>
</dbReference>
<dbReference type="Proteomes" id="UP000323164">
    <property type="component" value="Unassembled WGS sequence"/>
</dbReference>
<dbReference type="GO" id="GO:0009982">
    <property type="term" value="F:pseudouridine synthase activity"/>
    <property type="evidence" value="ECO:0007669"/>
    <property type="project" value="InterPro"/>
</dbReference>
<dbReference type="EMBL" id="VTRV01000138">
    <property type="protein sequence ID" value="TZF87398.1"/>
    <property type="molecule type" value="Genomic_DNA"/>
</dbReference>
<gene>
    <name evidence="2" type="ORF">FW784_11220</name>
</gene>
<dbReference type="AlphaFoldDB" id="A0A5D8YXF1"/>
<dbReference type="Pfam" id="PF00849">
    <property type="entry name" value="PseudoU_synth_2"/>
    <property type="match status" value="1"/>
</dbReference>
<dbReference type="GO" id="GO:0000455">
    <property type="term" value="P:enzyme-directed rRNA pseudouridine synthesis"/>
    <property type="evidence" value="ECO:0007669"/>
    <property type="project" value="TreeGrafter"/>
</dbReference>
<organism evidence="2 3">
    <name type="scientific">Cognatilysobacter lacus</name>
    <dbReference type="NCBI Taxonomy" id="1643323"/>
    <lineage>
        <taxon>Bacteria</taxon>
        <taxon>Pseudomonadati</taxon>
        <taxon>Pseudomonadota</taxon>
        <taxon>Gammaproteobacteria</taxon>
        <taxon>Lysobacterales</taxon>
        <taxon>Lysobacteraceae</taxon>
        <taxon>Cognatilysobacter</taxon>
    </lineage>
</organism>
<dbReference type="InterPro" id="IPR006224">
    <property type="entry name" value="PsdUridine_synth_RluA-like_CS"/>
</dbReference>
<dbReference type="SUPFAM" id="SSF55120">
    <property type="entry name" value="Pseudouridine synthase"/>
    <property type="match status" value="1"/>
</dbReference>
<dbReference type="OrthoDB" id="9807829at2"/>
<dbReference type="Gene3D" id="3.30.2350.10">
    <property type="entry name" value="Pseudouridine synthase"/>
    <property type="match status" value="1"/>
</dbReference>
<dbReference type="PROSITE" id="PS01129">
    <property type="entry name" value="PSI_RLU"/>
    <property type="match status" value="1"/>
</dbReference>
<accession>A0A5D8YXF1</accession>
<proteinExistence type="predicted"/>
<protein>
    <submittedName>
        <fullName evidence="2">Pseudouridine synthase</fullName>
    </submittedName>
</protein>
<comment type="caution">
    <text evidence="2">The sequence shown here is derived from an EMBL/GenBank/DDBJ whole genome shotgun (WGS) entry which is preliminary data.</text>
</comment>
<feature type="domain" description="Pseudouridine synthase RsuA/RluA-like" evidence="1">
    <location>
        <begin position="97"/>
        <end position="243"/>
    </location>
</feature>
<reference evidence="2 3" key="1">
    <citation type="submission" date="2019-08" db="EMBL/GenBank/DDBJ databases">
        <title>Draft genome sequence of Lysobacter sp. UKS-15.</title>
        <authorList>
            <person name="Im W.-T."/>
        </authorList>
    </citation>
    <scope>NUCLEOTIDE SEQUENCE [LARGE SCALE GENOMIC DNA]</scope>
    <source>
        <strain evidence="2 3">UKS-15</strain>
    </source>
</reference>
<keyword evidence="3" id="KW-1185">Reference proteome</keyword>
<dbReference type="PANTHER" id="PTHR21600">
    <property type="entry name" value="MITOCHONDRIAL RNA PSEUDOURIDINE SYNTHASE"/>
    <property type="match status" value="1"/>
</dbReference>
<dbReference type="GO" id="GO:0140098">
    <property type="term" value="F:catalytic activity, acting on RNA"/>
    <property type="evidence" value="ECO:0007669"/>
    <property type="project" value="UniProtKB-ARBA"/>
</dbReference>
<dbReference type="PANTHER" id="PTHR21600:SF84">
    <property type="entry name" value="PSEUDOURIDINE SYNTHASE RSUA_RLUA-LIKE DOMAIN-CONTAINING PROTEIN"/>
    <property type="match status" value="1"/>
</dbReference>
<dbReference type="InterPro" id="IPR006145">
    <property type="entry name" value="PsdUridine_synth_RsuA/RluA"/>
</dbReference>
<dbReference type="RefSeq" id="WP_149353430.1">
    <property type="nucleotide sequence ID" value="NZ_VTRV01000138.1"/>
</dbReference>
<evidence type="ECO:0000313" key="2">
    <source>
        <dbReference type="EMBL" id="TZF87398.1"/>
    </source>
</evidence>
<evidence type="ECO:0000259" key="1">
    <source>
        <dbReference type="Pfam" id="PF00849"/>
    </source>
</evidence>